<dbReference type="PANTHER" id="PTHR11365">
    <property type="entry name" value="5-OXOPROLINASE RELATED"/>
    <property type="match status" value="1"/>
</dbReference>
<dbReference type="EMBL" id="AATQ01000001">
    <property type="protein sequence ID" value="EAU48290.1"/>
    <property type="molecule type" value="Genomic_DNA"/>
</dbReference>
<dbReference type="GO" id="GO:0006749">
    <property type="term" value="P:glutathione metabolic process"/>
    <property type="evidence" value="ECO:0007669"/>
    <property type="project" value="TreeGrafter"/>
</dbReference>
<dbReference type="RefSeq" id="WP_007801599.1">
    <property type="nucleotide sequence ID" value="NZ_DS022277.1"/>
</dbReference>
<evidence type="ECO:0000313" key="2">
    <source>
        <dbReference type="EMBL" id="EAU48290.1"/>
    </source>
</evidence>
<dbReference type="HOGENOM" id="CLU_020413_1_0_5"/>
<name>Q0FXB2_SALBH</name>
<organism evidence="2 3">
    <name type="scientific">Salipiger bermudensis (strain DSM 26914 / JCM 13377 / KCTC 12554 / HTCC2601)</name>
    <name type="common">Pelagibaca bermudensis</name>
    <dbReference type="NCBI Taxonomy" id="314265"/>
    <lineage>
        <taxon>Bacteria</taxon>
        <taxon>Pseudomonadati</taxon>
        <taxon>Pseudomonadota</taxon>
        <taxon>Alphaproteobacteria</taxon>
        <taxon>Rhodobacterales</taxon>
        <taxon>Roseobacteraceae</taxon>
        <taxon>Salipiger</taxon>
    </lineage>
</organism>
<dbReference type="GO" id="GO:0017168">
    <property type="term" value="F:5-oxoprolinase (ATP-hydrolyzing) activity"/>
    <property type="evidence" value="ECO:0007669"/>
    <property type="project" value="TreeGrafter"/>
</dbReference>
<dbReference type="STRING" id="314265.R2601_01918"/>
<evidence type="ECO:0000259" key="1">
    <source>
        <dbReference type="Pfam" id="PF02538"/>
    </source>
</evidence>
<dbReference type="InterPro" id="IPR003692">
    <property type="entry name" value="Hydantoinase_B"/>
</dbReference>
<dbReference type="PANTHER" id="PTHR11365:SF23">
    <property type="entry name" value="HYPOTHETICAL 5-OXOPROLINASE (EUROFUNG)-RELATED"/>
    <property type="match status" value="1"/>
</dbReference>
<dbReference type="AlphaFoldDB" id="Q0FXB2"/>
<feature type="domain" description="Hydantoinase B/oxoprolinase" evidence="1">
    <location>
        <begin position="19"/>
        <end position="540"/>
    </location>
</feature>
<sequence>MTLHDKLTAPAAANDAGPDPITVEIVSSAFRSVVDETFIALMKSAYSTNIKERHDHSTAICDRKGRLIVQADLSLPIHLASMTGLMQAVLTRYAPEDIREGDIFVANDPHAAGGTHLPDINYAAPIFVDGALLGFVCNIAHHADIGGMVPGSMAGGMSEIYQEGLRIPLVRLFREGELQQDILDLLLLNARIPEERRGDHFAQIAACRLGLRRVGEIVERYGAELIEQVWESLLLRTHDRMRAAIAELPDGAYRFEDVMDDDGVGTSDIPLKLEIRVTGDRAVFDLRGSAPQVRGNINLTRNASKAAVAYALRTLLDPEIANNEGILDCCELLTERGSIVDCIAPAPVAQRLNTSQRLVDVIIGALAPALPDAAVGAANGANTTAVFSGIDPRNGKPYLYLETLGGGAGGRSDRDGKDGVQVHITNTSNLPIEAIETEYPLRVVSYGFVADSGGAGRYRGGAGLRRVIAPVDHDCTFNGAGERFSHAPWGIFGGGDGRPGRFVLQGDGNETVLANKPSAVPLGRDQSIAVETPGSGGYGPAAERTPEAVAEDALSGKYSPDFLDRIYPAQRRG</sequence>
<dbReference type="Proteomes" id="UP000006230">
    <property type="component" value="Unassembled WGS sequence"/>
</dbReference>
<dbReference type="InterPro" id="IPR045079">
    <property type="entry name" value="Oxoprolinase-like"/>
</dbReference>
<evidence type="ECO:0000313" key="3">
    <source>
        <dbReference type="Proteomes" id="UP000006230"/>
    </source>
</evidence>
<dbReference type="GO" id="GO:0005829">
    <property type="term" value="C:cytosol"/>
    <property type="evidence" value="ECO:0007669"/>
    <property type="project" value="TreeGrafter"/>
</dbReference>
<dbReference type="Pfam" id="PF02538">
    <property type="entry name" value="Hydantoinase_B"/>
    <property type="match status" value="1"/>
</dbReference>
<comment type="caution">
    <text evidence="2">The sequence shown here is derived from an EMBL/GenBank/DDBJ whole genome shotgun (WGS) entry which is preliminary data.</text>
</comment>
<protein>
    <submittedName>
        <fullName evidence="2">N-methylhydantoinase B</fullName>
    </submittedName>
</protein>
<gene>
    <name evidence="2" type="ORF">R2601_01918</name>
</gene>
<keyword evidence="3" id="KW-1185">Reference proteome</keyword>
<reference evidence="2 3" key="1">
    <citation type="journal article" date="2010" name="J. Bacteriol.">
        <title>Genome sequences of Pelagibaca bermudensis HTCC2601T and Maritimibacter alkaliphilus HTCC2654T, the type strains of two marine Roseobacter genera.</title>
        <authorList>
            <person name="Thrash J.C."/>
            <person name="Cho J.C."/>
            <person name="Ferriera S."/>
            <person name="Johnson J."/>
            <person name="Vergin K.L."/>
            <person name="Giovannoni S.J."/>
        </authorList>
    </citation>
    <scope>NUCLEOTIDE SEQUENCE [LARGE SCALE GENOMIC DNA]</scope>
    <source>
        <strain evidence="3">DSM 26914 / JCM 13377 / KCTC 12554 / HTCC2601</strain>
    </source>
</reference>
<proteinExistence type="predicted"/>
<dbReference type="eggNOG" id="COG0146">
    <property type="taxonomic scope" value="Bacteria"/>
</dbReference>
<accession>Q0FXB2</accession>
<dbReference type="OrthoDB" id="9761586at2"/>